<evidence type="ECO:0000256" key="1">
    <source>
        <dbReference type="ARBA" id="ARBA00023002"/>
    </source>
</evidence>
<dbReference type="SUPFAM" id="SSF51735">
    <property type="entry name" value="NAD(P)-binding Rossmann-fold domains"/>
    <property type="match status" value="1"/>
</dbReference>
<gene>
    <name evidence="3" type="ORF">UFOPK1639_00378</name>
</gene>
<evidence type="ECO:0000259" key="2">
    <source>
        <dbReference type="Pfam" id="PF01408"/>
    </source>
</evidence>
<dbReference type="InterPro" id="IPR000683">
    <property type="entry name" value="Gfo/Idh/MocA-like_OxRdtase_N"/>
</dbReference>
<dbReference type="GO" id="GO:0016491">
    <property type="term" value="F:oxidoreductase activity"/>
    <property type="evidence" value="ECO:0007669"/>
    <property type="project" value="UniProtKB-KW"/>
</dbReference>
<dbReference type="EMBL" id="CAEZTH010000029">
    <property type="protein sequence ID" value="CAB4560025.1"/>
    <property type="molecule type" value="Genomic_DNA"/>
</dbReference>
<dbReference type="PANTHER" id="PTHR43818:SF11">
    <property type="entry name" value="BCDNA.GH03377"/>
    <property type="match status" value="1"/>
</dbReference>
<accession>A0A6J6D9S4</accession>
<dbReference type="Gene3D" id="3.30.360.10">
    <property type="entry name" value="Dihydrodipicolinate Reductase, domain 2"/>
    <property type="match status" value="1"/>
</dbReference>
<dbReference type="Gene3D" id="3.40.50.720">
    <property type="entry name" value="NAD(P)-binding Rossmann-like Domain"/>
    <property type="match status" value="1"/>
</dbReference>
<reference evidence="3" key="1">
    <citation type="submission" date="2020-05" db="EMBL/GenBank/DDBJ databases">
        <authorList>
            <person name="Chiriac C."/>
            <person name="Salcher M."/>
            <person name="Ghai R."/>
            <person name="Kavagutti S V."/>
        </authorList>
    </citation>
    <scope>NUCLEOTIDE SEQUENCE</scope>
</reference>
<dbReference type="InterPro" id="IPR036291">
    <property type="entry name" value="NAD(P)-bd_dom_sf"/>
</dbReference>
<dbReference type="AlphaFoldDB" id="A0A6J6D9S4"/>
<dbReference type="Pfam" id="PF01408">
    <property type="entry name" value="GFO_IDH_MocA"/>
    <property type="match status" value="1"/>
</dbReference>
<protein>
    <submittedName>
        <fullName evidence="3">Unannotated protein</fullName>
    </submittedName>
</protein>
<proteinExistence type="predicted"/>
<keyword evidence="1" id="KW-0560">Oxidoreductase</keyword>
<feature type="domain" description="Gfo/Idh/MocA-like oxidoreductase N-terminal" evidence="2">
    <location>
        <begin position="7"/>
        <end position="124"/>
    </location>
</feature>
<dbReference type="InterPro" id="IPR050463">
    <property type="entry name" value="Gfo/Idh/MocA_oxidrdct_glycsds"/>
</dbReference>
<evidence type="ECO:0000313" key="3">
    <source>
        <dbReference type="EMBL" id="CAB4560025.1"/>
    </source>
</evidence>
<sequence length="366" mass="40575">MANSQQLRMAILGAGIISQSIHIPSMFRAGITLSAVCDLSPSRAKKVASKYSVKGSSDPREILDDPEIDAVLIATSGSHAELTIAALKAGKHVLAEKPLALNSMELDAIEAAQKQSGKILQIGYMKMYDPLAQRAAQEIALLKDIRLVRVTVSHPADAPQIAHLRLKPPLDDADINEIERARQYEMEQTEVAFPGAPEILRAFYKNIIQGSLIHETSMLRGLGFELPTVWQAEVFPELSGTTPSSILAVGKVKDTRFILSWNWLPEYPEYDEELKVLASNGRVEYHLAKPYVLEERSRLTVFKHALHERQDTTYTQINETGFLRQLLAFKDSVVNGTEVISNLAGVRKDLAVLQAITRSIIDSQRN</sequence>
<name>A0A6J6D9S4_9ZZZZ</name>
<dbReference type="GO" id="GO:0000166">
    <property type="term" value="F:nucleotide binding"/>
    <property type="evidence" value="ECO:0007669"/>
    <property type="project" value="InterPro"/>
</dbReference>
<organism evidence="3">
    <name type="scientific">freshwater metagenome</name>
    <dbReference type="NCBI Taxonomy" id="449393"/>
    <lineage>
        <taxon>unclassified sequences</taxon>
        <taxon>metagenomes</taxon>
        <taxon>ecological metagenomes</taxon>
    </lineage>
</organism>
<dbReference type="PANTHER" id="PTHR43818">
    <property type="entry name" value="BCDNA.GH03377"/>
    <property type="match status" value="1"/>
</dbReference>